<dbReference type="EMBL" id="SOIZ01000378">
    <property type="protein sequence ID" value="TET59114.1"/>
    <property type="molecule type" value="Genomic_DNA"/>
</dbReference>
<organism evidence="1 2">
    <name type="scientific">Aerophobetes bacterium</name>
    <dbReference type="NCBI Taxonomy" id="2030807"/>
    <lineage>
        <taxon>Bacteria</taxon>
        <taxon>Candidatus Aerophobota</taxon>
    </lineage>
</organism>
<protein>
    <submittedName>
        <fullName evidence="1">Uncharacterized protein</fullName>
    </submittedName>
</protein>
<accession>A0A523VWG8</accession>
<reference evidence="1 2" key="1">
    <citation type="submission" date="2019-03" db="EMBL/GenBank/DDBJ databases">
        <title>Metabolic potential of uncultured bacteria and archaea associated with petroleum seepage in deep-sea sediments.</title>
        <authorList>
            <person name="Dong X."/>
            <person name="Hubert C."/>
        </authorList>
    </citation>
    <scope>NUCLEOTIDE SEQUENCE [LARGE SCALE GENOMIC DNA]</scope>
    <source>
        <strain evidence="1">E29_bin52</strain>
    </source>
</reference>
<evidence type="ECO:0000313" key="2">
    <source>
        <dbReference type="Proteomes" id="UP000319130"/>
    </source>
</evidence>
<gene>
    <name evidence="1" type="ORF">E3J48_08235</name>
</gene>
<proteinExistence type="predicted"/>
<dbReference type="Proteomes" id="UP000319130">
    <property type="component" value="Unassembled WGS sequence"/>
</dbReference>
<sequence>MMKQGAWRIGWYSKVALTVIAVCLVGLLVRQLPRKVEAKPKWRAPVAIVNMAEVYKKGLAAHLDALSQAGELPVEIDRGVKGMKSHFNEKELRNVPISQDTLLEWILQFYYTEGYRIGFITGDLIILEAE</sequence>
<comment type="caution">
    <text evidence="1">The sequence shown here is derived from an EMBL/GenBank/DDBJ whole genome shotgun (WGS) entry which is preliminary data.</text>
</comment>
<name>A0A523VWG8_UNCAE</name>
<dbReference type="AlphaFoldDB" id="A0A523VWG8"/>
<evidence type="ECO:0000313" key="1">
    <source>
        <dbReference type="EMBL" id="TET59114.1"/>
    </source>
</evidence>